<feature type="compositionally biased region" description="Basic and acidic residues" evidence="3">
    <location>
        <begin position="848"/>
        <end position="862"/>
    </location>
</feature>
<dbReference type="RefSeq" id="XP_016986721.1">
    <property type="nucleotide sequence ID" value="XM_017131232.1"/>
</dbReference>
<feature type="compositionally biased region" description="Polar residues" evidence="3">
    <location>
        <begin position="32"/>
        <end position="41"/>
    </location>
</feature>
<feature type="region of interest" description="Disordered" evidence="3">
    <location>
        <begin position="692"/>
        <end position="729"/>
    </location>
</feature>
<feature type="region of interest" description="Disordered" evidence="3">
    <location>
        <begin position="337"/>
        <end position="363"/>
    </location>
</feature>
<feature type="compositionally biased region" description="Low complexity" evidence="3">
    <location>
        <begin position="1258"/>
        <end position="1267"/>
    </location>
</feature>
<reference evidence="7" key="2">
    <citation type="submission" date="2025-04" db="UniProtKB">
        <authorList>
            <consortium name="RefSeq"/>
        </authorList>
    </citation>
    <scope>IDENTIFICATION</scope>
</reference>
<feature type="region of interest" description="Disordered" evidence="3">
    <location>
        <begin position="1588"/>
        <end position="1616"/>
    </location>
</feature>
<feature type="compositionally biased region" description="Low complexity" evidence="3">
    <location>
        <begin position="129"/>
        <end position="161"/>
    </location>
</feature>
<feature type="compositionally biased region" description="Polar residues" evidence="3">
    <location>
        <begin position="118"/>
        <end position="128"/>
    </location>
</feature>
<dbReference type="OrthoDB" id="6281275at2759"/>
<feature type="compositionally biased region" description="Low complexity" evidence="3">
    <location>
        <begin position="709"/>
        <end position="729"/>
    </location>
</feature>
<dbReference type="PANTHER" id="PTHR23176:SF0">
    <property type="entry name" value="RHO GTPASE ACTIVATING PROTEIN AT 19D, ISOFORM D"/>
    <property type="match status" value="1"/>
</dbReference>
<feature type="region of interest" description="Disordered" evidence="3">
    <location>
        <begin position="1704"/>
        <end position="1725"/>
    </location>
</feature>
<name>A0A6P4FNC1_DRORH</name>
<feature type="region of interest" description="Disordered" evidence="3">
    <location>
        <begin position="1760"/>
        <end position="1785"/>
    </location>
</feature>
<feature type="compositionally biased region" description="Low complexity" evidence="3">
    <location>
        <begin position="1275"/>
        <end position="1292"/>
    </location>
</feature>
<feature type="compositionally biased region" description="Low complexity" evidence="3">
    <location>
        <begin position="225"/>
        <end position="247"/>
    </location>
</feature>
<feature type="compositionally biased region" description="Basic residues" evidence="3">
    <location>
        <begin position="1704"/>
        <end position="1717"/>
    </location>
</feature>
<evidence type="ECO:0000256" key="1">
    <source>
        <dbReference type="ARBA" id="ARBA00022468"/>
    </source>
</evidence>
<dbReference type="GeneID" id="108049862"/>
<dbReference type="GO" id="GO:0007165">
    <property type="term" value="P:signal transduction"/>
    <property type="evidence" value="ECO:0007669"/>
    <property type="project" value="InterPro"/>
</dbReference>
<sequence>MYALPLNGDKKPMLIHMKMIRFEIDSNIEKSANQPPNLTVLSASSATTTPTPTPTARQPKSATALSQAVYAVSAGPSSATGSGSGSLSGGSENSDLMIRLRESIKQKEEFLKSPVPASLSSATSTNGNQAQSSSPAQQQHLQQHQQHFFPSHTPPGGVQVVVPPPRSRHQVLLKQQQQQLQQLQQQQQQQQQNHVLGFDMYYSGGKLVQRSSTAPSSVSHHHQQLHQQQQQQQLLHHQQQQQIQQQQQHRQVMINNNAKYAKDLDYFETLQETGVTNKVFERKLVSHMSKGFDPFKPLSINTSAMESSASTSSNATTTTVKKQSVLYESLQQHPLAKYHQTQHQTSATTTMTTTTTTVDGQTSSRMELHKATLANATIDPVPVGPSKFVALQEKPPVGSSVATLADIAESSAAAIVDCAVGSGNVVRRYKPLSSSSFDEGKPMRRISYLRATNNEADFNAEAAAGGDAAAAAGSSASAGVPSVPVVPAAAAASAPGPAPASAPAPAPLPISIPIPVAAVVEPQKTKSLVEEHPDPTYDVIGGTGGGHEFIETPNGLEDVRLSAHGSRRASMSSDMRSSIHIDAELNGKYVPNELEAFETEIEIKSSCINGKRMSEYRSWRQVKLEIKGDLLRIYSGRHAKSEHNVIELDIRNFKFFDESLDKKKYLIRMQSKPSPSGAHLASLGNELNLDEGHDKLLTSSGSSSANEPTANSASSSALTASTSSSTCSSGPYTEILFKTKSSNEMKRLFGLLQWKDSLNYDDNEHQQQGKQLAEPQKTVASASYLDDAQAGAAAADSSPLSSHSGGIAEASGGHHHVSALPAAAAIVAATSDSISPVMKARKSSSHKHIPDKDLGSPKSKNWKDLLFRRGGSGSGGVSHHDLASPSACAAKQFGSIGVPLRSCPMSKVNANVPHLVEVCTNIVETKGLGVVGIYRIPGNKAAISELSELVNNKDFQFESCASDDRWEDVNVVSSLLKLFIRSLPDALMPANYYINFIEADKKFGLERIVLLREIVESLPQHPYETMKHLIRHLCRVSGNCEVNRMEPKNLAIIFGPSIIRTPNDTLETAVKDMKHQCRIVELLVTQYDYFFEGGSLPDLAEVSGGSAAVSAAQPQQQTQEDQTSMLLHNLSKIERITERETTRTSRFMPQLRRKTHGKRSAVNSDTYSGESVLVSGSSSNNTTTTTTTHTTSSTSSSNTITTTISTTTIQQRRAQRKAVQSICDQALILLLPTPVSSVSLPFQSLDYAKVSASASASSTASTSSSSTLHSGGGKASASSSSSSTTKFSSSSSSASSTTAVAVSSSISATSSKLLSANFKKRSTGGFLGSRSSHQTRKASLDEKDSGQSSGSLGHSLGVGLNLAKEQQRSSVDISILLTDDDSSSRLSDTGSMSLTTITDTLDSKLRNLRSGSESNDENGSPEFPKNRRHTLGQPLHLHSENIPYADESPERLFHQFCNPLDAAPLSLHLSRSCTATNTIGGGDEKPSKQSAGVAPLPPSLLKAAHKLQHSATVPIHQGSSTAPTSGAATPVGTPTGSIGAGPGAISSRSSSSSVTTLTKSIHPRFSNYMSYERSNAAAGAAERAVVSGGAGGAASEDDSEGSTTSDPKEKLLLGERPSPSFFLERYNKKRRDHRLFRSASFNCRNYSTRHMTAQQSGAGGSAGGVSGGVAGAVAVGVACCQALSATGLTKDEKTDMNLTKKRQIQNKQNRSIKRRHTVGGPHDYSASNGSCSNHAHGHDLAAINYNHHNRHHQQQLLKLGSASTGGGGSVAAAAETTTTTTTTTTVLRRLGAGQAGADASVALPGSNSGSSSNNNNSPQSDGSNGNGGGAAGVTSSAPPSGGVGGGGGVVVGVVGNNSNSSSNSSSTSTTPAGNGDQVLEVGIRIKNINRGRF</sequence>
<dbReference type="FunFam" id="1.10.555.10:FF:000058">
    <property type="entry name" value="GTPase-activating protein pac-1"/>
    <property type="match status" value="1"/>
</dbReference>
<feature type="compositionally biased region" description="Low complexity" evidence="3">
    <location>
        <begin position="42"/>
        <end position="56"/>
    </location>
</feature>
<feature type="compositionally biased region" description="Low complexity" evidence="3">
    <location>
        <begin position="794"/>
        <end position="808"/>
    </location>
</feature>
<feature type="region of interest" description="Disordered" evidence="3">
    <location>
        <begin position="837"/>
        <end position="862"/>
    </location>
</feature>
<evidence type="ECO:0000313" key="5">
    <source>
        <dbReference type="EnsemblMetazoa" id="XP_016986721.1"/>
    </source>
</evidence>
<dbReference type="Gene3D" id="1.10.555.10">
    <property type="entry name" value="Rho GTPase activation protein"/>
    <property type="match status" value="1"/>
</dbReference>
<dbReference type="PANTHER" id="PTHR23176">
    <property type="entry name" value="RHO/RAC/CDC GTPASE-ACTIVATING PROTEIN"/>
    <property type="match status" value="1"/>
</dbReference>
<dbReference type="InterPro" id="IPR050729">
    <property type="entry name" value="Rho-GAP"/>
</dbReference>
<feature type="compositionally biased region" description="Low complexity" evidence="3">
    <location>
        <begin position="1532"/>
        <end position="1553"/>
    </location>
</feature>
<feature type="compositionally biased region" description="Polar residues" evidence="3">
    <location>
        <begin position="1517"/>
        <end position="1527"/>
    </location>
</feature>
<feature type="region of interest" description="Disordered" evidence="3">
    <location>
        <begin position="1405"/>
        <end position="1429"/>
    </location>
</feature>
<feature type="compositionally biased region" description="Polar residues" evidence="3">
    <location>
        <begin position="209"/>
        <end position="218"/>
    </location>
</feature>
<dbReference type="EnsemblMetazoa" id="XM_017131232.2">
    <property type="protein sequence ID" value="XP_016986721.1"/>
    <property type="gene ID" value="LOC108049862"/>
</dbReference>
<keyword evidence="6" id="KW-1185">Reference proteome</keyword>
<feature type="region of interest" description="Disordered" evidence="3">
    <location>
        <begin position="209"/>
        <end position="247"/>
    </location>
</feature>
<feature type="region of interest" description="Disordered" evidence="3">
    <location>
        <begin position="794"/>
        <end position="813"/>
    </location>
</feature>
<keyword evidence="2" id="KW-0175">Coiled coil</keyword>
<feature type="region of interest" description="Disordered" evidence="3">
    <location>
        <begin position="74"/>
        <end position="94"/>
    </location>
</feature>
<dbReference type="GO" id="GO:0005096">
    <property type="term" value="F:GTPase activator activity"/>
    <property type="evidence" value="ECO:0007669"/>
    <property type="project" value="UniProtKB-KW"/>
</dbReference>
<accession>A0A6P4FNC1</accession>
<dbReference type="GO" id="GO:0005737">
    <property type="term" value="C:cytoplasm"/>
    <property type="evidence" value="ECO:0007669"/>
    <property type="project" value="TreeGrafter"/>
</dbReference>
<dbReference type="InterPro" id="IPR000198">
    <property type="entry name" value="RhoGAP_dom"/>
</dbReference>
<feature type="compositionally biased region" description="Low complexity" evidence="3">
    <location>
        <begin position="1770"/>
        <end position="1785"/>
    </location>
</feature>
<dbReference type="SUPFAM" id="SSF48350">
    <property type="entry name" value="GTPase activation domain, GAP"/>
    <property type="match status" value="1"/>
</dbReference>
<feature type="coiled-coil region" evidence="2">
    <location>
        <begin position="166"/>
        <end position="193"/>
    </location>
</feature>
<evidence type="ECO:0000313" key="6">
    <source>
        <dbReference type="Proteomes" id="UP001652680"/>
    </source>
</evidence>
<feature type="region of interest" description="Disordered" evidence="3">
    <location>
        <begin position="1325"/>
        <end position="1352"/>
    </location>
</feature>
<evidence type="ECO:0000256" key="3">
    <source>
        <dbReference type="SAM" id="MobiDB-lite"/>
    </source>
</evidence>
<evidence type="ECO:0000313" key="7">
    <source>
        <dbReference type="RefSeq" id="XP_016986721.1"/>
    </source>
</evidence>
<organism evidence="7">
    <name type="scientific">Drosophila rhopaloa</name>
    <name type="common">Fruit fly</name>
    <dbReference type="NCBI Taxonomy" id="1041015"/>
    <lineage>
        <taxon>Eukaryota</taxon>
        <taxon>Metazoa</taxon>
        <taxon>Ecdysozoa</taxon>
        <taxon>Arthropoda</taxon>
        <taxon>Hexapoda</taxon>
        <taxon>Insecta</taxon>
        <taxon>Pterygota</taxon>
        <taxon>Neoptera</taxon>
        <taxon>Endopterygota</taxon>
        <taxon>Diptera</taxon>
        <taxon>Brachycera</taxon>
        <taxon>Muscomorpha</taxon>
        <taxon>Ephydroidea</taxon>
        <taxon>Drosophilidae</taxon>
        <taxon>Drosophila</taxon>
        <taxon>Sophophora</taxon>
    </lineage>
</organism>
<proteinExistence type="predicted"/>
<feature type="region of interest" description="Disordered" evidence="3">
    <location>
        <begin position="32"/>
        <end position="62"/>
    </location>
</feature>
<feature type="compositionally biased region" description="Low complexity" evidence="3">
    <location>
        <begin position="1851"/>
        <end position="1875"/>
    </location>
</feature>
<feature type="region of interest" description="Disordered" evidence="3">
    <location>
        <begin position="111"/>
        <end position="163"/>
    </location>
</feature>
<dbReference type="PROSITE" id="PS50238">
    <property type="entry name" value="RHOGAP"/>
    <property type="match status" value="1"/>
</dbReference>
<feature type="compositionally biased region" description="Low complexity" evidence="3">
    <location>
        <begin position="341"/>
        <end position="362"/>
    </location>
</feature>
<reference evidence="5" key="3">
    <citation type="submission" date="2025-05" db="UniProtKB">
        <authorList>
            <consortium name="EnsemblMetazoa"/>
        </authorList>
    </citation>
    <scope>IDENTIFICATION</scope>
</reference>
<feature type="region of interest" description="Disordered" evidence="3">
    <location>
        <begin position="1141"/>
        <end position="1200"/>
    </location>
</feature>
<reference evidence="6" key="1">
    <citation type="journal article" date="2021" name="Elife">
        <title>Highly contiguous assemblies of 101 drosophilid genomes.</title>
        <authorList>
            <person name="Kim B.Y."/>
            <person name="Wang J.R."/>
            <person name="Miller D.E."/>
            <person name="Barmina O."/>
            <person name="Delaney E."/>
            <person name="Thompson A."/>
            <person name="Comeault A.A."/>
            <person name="Peede D."/>
            <person name="D'Agostino E.R."/>
            <person name="Pelaez J."/>
            <person name="Aguilar J.M."/>
            <person name="Haji D."/>
            <person name="Matsunaga T."/>
            <person name="Armstrong E.E."/>
            <person name="Zych M."/>
            <person name="Ogawa Y."/>
            <person name="Stamenkovic-Radak M."/>
            <person name="Jelic M."/>
            <person name="Veselinovic M.S."/>
            <person name="Tanaskovic M."/>
            <person name="Eric P."/>
            <person name="Gao J.J."/>
            <person name="Katoh T.K."/>
            <person name="Toda M.J."/>
            <person name="Watabe H."/>
            <person name="Watada M."/>
            <person name="Davis J.S."/>
            <person name="Moyle L.C."/>
            <person name="Manoli G."/>
            <person name="Bertolini E."/>
            <person name="Kostal V."/>
            <person name="Hawley R.S."/>
            <person name="Takahashi A."/>
            <person name="Jones C.D."/>
            <person name="Price D.K."/>
            <person name="Whiteman N."/>
            <person name="Kopp A."/>
            <person name="Matute D.R."/>
            <person name="Petrov D.A."/>
        </authorList>
    </citation>
    <scope>NUCLEOTIDE SEQUENCE [LARGE SCALE GENOMIC DNA]</scope>
</reference>
<gene>
    <name evidence="7" type="primary">LOC108049862</name>
    <name evidence="5" type="synonym">108049862</name>
</gene>
<evidence type="ECO:0000256" key="2">
    <source>
        <dbReference type="SAM" id="Coils"/>
    </source>
</evidence>
<feature type="region of interest" description="Disordered" evidence="3">
    <location>
        <begin position="1258"/>
        <end position="1292"/>
    </location>
</feature>
<feature type="region of interest" description="Disordered" evidence="3">
    <location>
        <begin position="1515"/>
        <end position="1555"/>
    </location>
</feature>
<feature type="compositionally biased region" description="Gly residues" evidence="3">
    <location>
        <begin position="1841"/>
        <end position="1850"/>
    </location>
</feature>
<feature type="compositionally biased region" description="Low complexity" evidence="3">
    <location>
        <begin position="1805"/>
        <end position="1823"/>
    </location>
</feature>
<dbReference type="SMART" id="SM00324">
    <property type="entry name" value="RhoGAP"/>
    <property type="match status" value="1"/>
</dbReference>
<feature type="compositionally biased region" description="Polar residues" evidence="3">
    <location>
        <begin position="697"/>
        <end position="708"/>
    </location>
</feature>
<feature type="compositionally biased region" description="Low complexity" evidence="3">
    <location>
        <begin position="1177"/>
        <end position="1200"/>
    </location>
</feature>
<protein>
    <submittedName>
        <fullName evidence="7">Uncharacterized protein LOC108049862 isoform X5</fullName>
    </submittedName>
</protein>
<keyword evidence="1" id="KW-0343">GTPase activation</keyword>
<evidence type="ECO:0000259" key="4">
    <source>
        <dbReference type="PROSITE" id="PS50238"/>
    </source>
</evidence>
<feature type="domain" description="Rho-GAP" evidence="4">
    <location>
        <begin position="898"/>
        <end position="1091"/>
    </location>
</feature>
<dbReference type="Proteomes" id="UP001652680">
    <property type="component" value="Unassembled WGS sequence"/>
</dbReference>
<dbReference type="Pfam" id="PF00620">
    <property type="entry name" value="RhoGAP"/>
    <property type="match status" value="1"/>
</dbReference>
<dbReference type="InterPro" id="IPR008936">
    <property type="entry name" value="Rho_GTPase_activation_prot"/>
</dbReference>
<dbReference type="CTD" id="33048"/>
<feature type="region of interest" description="Disordered" evidence="3">
    <location>
        <begin position="1798"/>
        <end position="1878"/>
    </location>
</feature>